<proteinExistence type="predicted"/>
<dbReference type="PANTHER" id="PTHR43877">
    <property type="entry name" value="AMINOALKYLPHOSPHONATE N-ACETYLTRANSFERASE-RELATED-RELATED"/>
    <property type="match status" value="1"/>
</dbReference>
<dbReference type="InterPro" id="IPR000182">
    <property type="entry name" value="GNAT_dom"/>
</dbReference>
<evidence type="ECO:0000313" key="5">
    <source>
        <dbReference type="Proteomes" id="UP000282125"/>
    </source>
</evidence>
<reference evidence="4 5" key="1">
    <citation type="submission" date="2018-11" db="EMBL/GenBank/DDBJ databases">
        <title>Gemmobacter sp. nov., YIM 102744-1 draft genome.</title>
        <authorList>
            <person name="Li G."/>
            <person name="Jiang Y."/>
        </authorList>
    </citation>
    <scope>NUCLEOTIDE SEQUENCE [LARGE SCALE GENOMIC DNA]</scope>
    <source>
        <strain evidence="4 5">YIM 102744-1</strain>
    </source>
</reference>
<dbReference type="PROSITE" id="PS51186">
    <property type="entry name" value="GNAT"/>
    <property type="match status" value="1"/>
</dbReference>
<dbReference type="Pfam" id="PF00583">
    <property type="entry name" value="Acetyltransf_1"/>
    <property type="match status" value="1"/>
</dbReference>
<organism evidence="4 5">
    <name type="scientific">Falsigemmobacter faecalis</name>
    <dbReference type="NCBI Taxonomy" id="2488730"/>
    <lineage>
        <taxon>Bacteria</taxon>
        <taxon>Pseudomonadati</taxon>
        <taxon>Pseudomonadota</taxon>
        <taxon>Alphaproteobacteria</taxon>
        <taxon>Rhodobacterales</taxon>
        <taxon>Paracoccaceae</taxon>
        <taxon>Falsigemmobacter</taxon>
    </lineage>
</organism>
<evidence type="ECO:0000313" key="4">
    <source>
        <dbReference type="EMBL" id="RRH78403.1"/>
    </source>
</evidence>
<comment type="caution">
    <text evidence="4">The sequence shown here is derived from an EMBL/GenBank/DDBJ whole genome shotgun (WGS) entry which is preliminary data.</text>
</comment>
<dbReference type="InterPro" id="IPR016181">
    <property type="entry name" value="Acyl_CoA_acyltransferase"/>
</dbReference>
<dbReference type="GO" id="GO:0016747">
    <property type="term" value="F:acyltransferase activity, transferring groups other than amino-acyl groups"/>
    <property type="evidence" value="ECO:0007669"/>
    <property type="project" value="InterPro"/>
</dbReference>
<dbReference type="InterPro" id="IPR050832">
    <property type="entry name" value="Bact_Acetyltransf"/>
</dbReference>
<gene>
    <name evidence="4" type="ORF">EG244_00160</name>
</gene>
<dbReference type="Gene3D" id="3.40.630.30">
    <property type="match status" value="1"/>
</dbReference>
<feature type="domain" description="N-acetyltransferase" evidence="3">
    <location>
        <begin position="41"/>
        <end position="182"/>
    </location>
</feature>
<dbReference type="CDD" id="cd04301">
    <property type="entry name" value="NAT_SF"/>
    <property type="match status" value="1"/>
</dbReference>
<keyword evidence="1 4" id="KW-0808">Transferase</keyword>
<dbReference type="EMBL" id="RRAZ01000001">
    <property type="protein sequence ID" value="RRH78403.1"/>
    <property type="molecule type" value="Genomic_DNA"/>
</dbReference>
<sequence length="188" mass="20656">MHLSPLCDSLRGSSGEVNIMSDNIGRPDREVSAEELAAFHVAVWRATYRDLAPAEAYARLDEALRLPQWQAVLAHPAHWLRVLREGGDLIGLIHTAPGAGEIMGGCGEICHLYIRPDQQGRGLGQQLLQEALGALRLAGHRRAALAVVAQNHSARAFYRRCGGREDLAFTDPGPLWRSDNLRVVWDLA</sequence>
<dbReference type="SUPFAM" id="SSF55729">
    <property type="entry name" value="Acyl-CoA N-acyltransferases (Nat)"/>
    <property type="match status" value="1"/>
</dbReference>
<evidence type="ECO:0000256" key="1">
    <source>
        <dbReference type="ARBA" id="ARBA00022679"/>
    </source>
</evidence>
<evidence type="ECO:0000259" key="3">
    <source>
        <dbReference type="PROSITE" id="PS51186"/>
    </source>
</evidence>
<name>A0A3P3DVU8_9RHOB</name>
<dbReference type="AlphaFoldDB" id="A0A3P3DVU8"/>
<accession>A0A3P3DVU8</accession>
<keyword evidence="2" id="KW-0012">Acyltransferase</keyword>
<protein>
    <submittedName>
        <fullName evidence="4">GNAT family N-acetyltransferase</fullName>
    </submittedName>
</protein>
<evidence type="ECO:0000256" key="2">
    <source>
        <dbReference type="ARBA" id="ARBA00023315"/>
    </source>
</evidence>
<keyword evidence="5" id="KW-1185">Reference proteome</keyword>
<dbReference type="Proteomes" id="UP000282125">
    <property type="component" value="Unassembled WGS sequence"/>
</dbReference>